<name>A0A061RTV7_9CHLO</name>
<protein>
    <submittedName>
        <fullName evidence="1">Uncharacterized protein</fullName>
    </submittedName>
</protein>
<dbReference type="EMBL" id="GBEZ01011631">
    <property type="protein sequence ID" value="JAC74174.1"/>
    <property type="molecule type" value="Transcribed_RNA"/>
</dbReference>
<dbReference type="AlphaFoldDB" id="A0A061RTV7"/>
<organism evidence="1">
    <name type="scientific">Tetraselmis sp. GSL018</name>
    <dbReference type="NCBI Taxonomy" id="582737"/>
    <lineage>
        <taxon>Eukaryota</taxon>
        <taxon>Viridiplantae</taxon>
        <taxon>Chlorophyta</taxon>
        <taxon>core chlorophytes</taxon>
        <taxon>Chlorodendrophyceae</taxon>
        <taxon>Chlorodendrales</taxon>
        <taxon>Chlorodendraceae</taxon>
        <taxon>Tetraselmis</taxon>
    </lineage>
</organism>
<accession>A0A061RTV7</accession>
<proteinExistence type="predicted"/>
<sequence length="64" mass="7300">SISPQKESILARADTVVFSRPPLFVRVFQSFPNSPGILKLSLLPTQLTRRALENFKLLFLTENR</sequence>
<reference evidence="1" key="1">
    <citation type="submission" date="2014-05" db="EMBL/GenBank/DDBJ databases">
        <title>The transcriptome of the halophilic microalga Tetraselmis sp. GSL018 isolated from the Great Salt Lake, Utah.</title>
        <authorList>
            <person name="Jinkerson R.E."/>
            <person name="D'Adamo S."/>
            <person name="Posewitz M.C."/>
        </authorList>
    </citation>
    <scope>NUCLEOTIDE SEQUENCE</scope>
    <source>
        <strain evidence="1">GSL018</strain>
    </source>
</reference>
<gene>
    <name evidence="1" type="ORF">TSPGSL018_26692</name>
</gene>
<evidence type="ECO:0000313" key="1">
    <source>
        <dbReference type="EMBL" id="JAC74174.1"/>
    </source>
</evidence>
<feature type="non-terminal residue" evidence="1">
    <location>
        <position position="1"/>
    </location>
</feature>